<evidence type="ECO:0000256" key="3">
    <source>
        <dbReference type="ARBA" id="ARBA00022692"/>
    </source>
</evidence>
<dbReference type="EMBL" id="DTFI01000048">
    <property type="protein sequence ID" value="HGI43072.1"/>
    <property type="molecule type" value="Genomic_DNA"/>
</dbReference>
<dbReference type="InterPro" id="IPR032816">
    <property type="entry name" value="VTT_dom"/>
</dbReference>
<evidence type="ECO:0000256" key="4">
    <source>
        <dbReference type="ARBA" id="ARBA00022989"/>
    </source>
</evidence>
<feature type="transmembrane region" description="Helical" evidence="6">
    <location>
        <begin position="172"/>
        <end position="196"/>
    </location>
</feature>
<reference evidence="8" key="1">
    <citation type="journal article" date="2020" name="mSystems">
        <title>Genome- and Community-Level Interaction Insights into Carbon Utilization and Element Cycling Functions of Hydrothermarchaeota in Hydrothermal Sediment.</title>
        <authorList>
            <person name="Zhou Z."/>
            <person name="Liu Y."/>
            <person name="Xu W."/>
            <person name="Pan J."/>
            <person name="Luo Z.H."/>
            <person name="Li M."/>
        </authorList>
    </citation>
    <scope>NUCLEOTIDE SEQUENCE [LARGE SCALE GENOMIC DNA]</scope>
    <source>
        <strain evidence="8">SpSt-735</strain>
    </source>
</reference>
<evidence type="ECO:0000256" key="6">
    <source>
        <dbReference type="SAM" id="Phobius"/>
    </source>
</evidence>
<feature type="transmembrane region" description="Helical" evidence="6">
    <location>
        <begin position="60"/>
        <end position="82"/>
    </location>
</feature>
<evidence type="ECO:0000256" key="5">
    <source>
        <dbReference type="ARBA" id="ARBA00023136"/>
    </source>
</evidence>
<comment type="caution">
    <text evidence="8">The sequence shown here is derived from an EMBL/GenBank/DDBJ whole genome shotgun (WGS) entry which is preliminary data.</text>
</comment>
<dbReference type="Pfam" id="PF09335">
    <property type="entry name" value="VTT_dom"/>
    <property type="match status" value="1"/>
</dbReference>
<feature type="domain" description="VTT" evidence="7">
    <location>
        <begin position="36"/>
        <end position="163"/>
    </location>
</feature>
<dbReference type="InterPro" id="IPR051311">
    <property type="entry name" value="DedA_domain"/>
</dbReference>
<feature type="transmembrane region" description="Helical" evidence="6">
    <location>
        <begin position="20"/>
        <end position="48"/>
    </location>
</feature>
<dbReference type="AlphaFoldDB" id="A0A7C4FEB1"/>
<evidence type="ECO:0000256" key="2">
    <source>
        <dbReference type="ARBA" id="ARBA00022475"/>
    </source>
</evidence>
<keyword evidence="2" id="KW-1003">Cell membrane</keyword>
<accession>A0A7C4FEB1</accession>
<name>A0A7C4FEB1_THEPE</name>
<evidence type="ECO:0000313" key="8">
    <source>
        <dbReference type="EMBL" id="HGI43072.1"/>
    </source>
</evidence>
<organism evidence="8">
    <name type="scientific">Thermofilum pendens</name>
    <dbReference type="NCBI Taxonomy" id="2269"/>
    <lineage>
        <taxon>Archaea</taxon>
        <taxon>Thermoproteota</taxon>
        <taxon>Thermoprotei</taxon>
        <taxon>Thermofilales</taxon>
        <taxon>Thermofilaceae</taxon>
        <taxon>Thermofilum</taxon>
    </lineage>
</organism>
<dbReference type="PANTHER" id="PTHR42709:SF6">
    <property type="entry name" value="UNDECAPRENYL PHOSPHATE TRANSPORTER A"/>
    <property type="match status" value="1"/>
</dbReference>
<dbReference type="PANTHER" id="PTHR42709">
    <property type="entry name" value="ALKALINE PHOSPHATASE LIKE PROTEIN"/>
    <property type="match status" value="1"/>
</dbReference>
<keyword evidence="5 6" id="KW-0472">Membrane</keyword>
<sequence>MSLTERVIEASAQLMERLGLPGLFAVSAAELLLAPIPGEAVMALAGFLASRGVFGLHETILVGSLGNLAGSLIEYFLGLHLARPALLRLGKYLLISERDLTLAEEFFRSKSGFAAVFVGRMIPGIRSVIGFPAGIARMNPLSFALATITGSLPWNALFACLGYLLGERWQVVLAYSNLVDAVGVLALLAAAAYLLARIRASGRSLFGTRTRGA</sequence>
<feature type="transmembrane region" description="Helical" evidence="6">
    <location>
        <begin position="143"/>
        <end position="166"/>
    </location>
</feature>
<dbReference type="GO" id="GO:0005886">
    <property type="term" value="C:plasma membrane"/>
    <property type="evidence" value="ECO:0007669"/>
    <property type="project" value="UniProtKB-SubCell"/>
</dbReference>
<comment type="subcellular location">
    <subcellularLocation>
        <location evidence="1">Cell membrane</location>
        <topology evidence="1">Multi-pass membrane protein</topology>
    </subcellularLocation>
</comment>
<protein>
    <submittedName>
        <fullName evidence="8">DedA family protein</fullName>
    </submittedName>
</protein>
<evidence type="ECO:0000259" key="7">
    <source>
        <dbReference type="Pfam" id="PF09335"/>
    </source>
</evidence>
<proteinExistence type="predicted"/>
<evidence type="ECO:0000256" key="1">
    <source>
        <dbReference type="ARBA" id="ARBA00004651"/>
    </source>
</evidence>
<gene>
    <name evidence="8" type="ORF">ENV17_01630</name>
</gene>
<keyword evidence="3 6" id="KW-0812">Transmembrane</keyword>
<keyword evidence="4 6" id="KW-1133">Transmembrane helix</keyword>